<dbReference type="RefSeq" id="WP_311859225.1">
    <property type="nucleotide sequence ID" value="NZ_JARPYR010000001.1"/>
</dbReference>
<accession>A0ABU3EL81</accession>
<gene>
    <name evidence="1" type="ORF">P7D39_01015</name>
</gene>
<sequence length="99" mass="10847">MKYRKKPVEIEAVLLENDIHSISQALNFISGMPFDTEISLLDELAADAAQLANGLVIPTLEGGMTASFGDYIIKGVQGEFYSCNPDIFAQTYEKVEDGE</sequence>
<keyword evidence="2" id="KW-1185">Reference proteome</keyword>
<evidence type="ECO:0008006" key="3">
    <source>
        <dbReference type="Google" id="ProtNLM"/>
    </source>
</evidence>
<dbReference type="EMBL" id="JARPYR010000001">
    <property type="protein sequence ID" value="MDT2595614.1"/>
    <property type="molecule type" value="Genomic_DNA"/>
</dbReference>
<organism evidence="1 2">
    <name type="scientific">Enterococcus dongliensis</name>
    <dbReference type="NCBI Taxonomy" id="2559925"/>
    <lineage>
        <taxon>Bacteria</taxon>
        <taxon>Bacillati</taxon>
        <taxon>Bacillota</taxon>
        <taxon>Bacilli</taxon>
        <taxon>Lactobacillales</taxon>
        <taxon>Enterococcaceae</taxon>
        <taxon>Enterococcus</taxon>
    </lineage>
</organism>
<evidence type="ECO:0000313" key="2">
    <source>
        <dbReference type="Proteomes" id="UP001256547"/>
    </source>
</evidence>
<proteinExistence type="predicted"/>
<dbReference type="Proteomes" id="UP001256547">
    <property type="component" value="Unassembled WGS sequence"/>
</dbReference>
<protein>
    <recommendedName>
        <fullName evidence="3">Phage protein</fullName>
    </recommendedName>
</protein>
<reference evidence="1 2" key="1">
    <citation type="submission" date="2023-03" db="EMBL/GenBank/DDBJ databases">
        <authorList>
            <person name="Shen W."/>
            <person name="Cai J."/>
        </authorList>
    </citation>
    <scope>NUCLEOTIDE SEQUENCE [LARGE SCALE GENOMIC DNA]</scope>
    <source>
        <strain evidence="1 2">P72-2</strain>
    </source>
</reference>
<evidence type="ECO:0000313" key="1">
    <source>
        <dbReference type="EMBL" id="MDT2595614.1"/>
    </source>
</evidence>
<comment type="caution">
    <text evidence="1">The sequence shown here is derived from an EMBL/GenBank/DDBJ whole genome shotgun (WGS) entry which is preliminary data.</text>
</comment>
<name>A0ABU3EL81_9ENTE</name>